<dbReference type="EMBL" id="BARV01027418">
    <property type="protein sequence ID" value="GAI37034.1"/>
    <property type="molecule type" value="Genomic_DNA"/>
</dbReference>
<organism evidence="9">
    <name type="scientific">marine sediment metagenome</name>
    <dbReference type="NCBI Taxonomy" id="412755"/>
    <lineage>
        <taxon>unclassified sequences</taxon>
        <taxon>metagenomes</taxon>
        <taxon>ecological metagenomes</taxon>
    </lineage>
</organism>
<accession>X1Q1E5</accession>
<dbReference type="Gene3D" id="3.20.20.70">
    <property type="entry name" value="Aldolase class I"/>
    <property type="match status" value="1"/>
</dbReference>
<evidence type="ECO:0000256" key="6">
    <source>
        <dbReference type="ARBA" id="ARBA00023141"/>
    </source>
</evidence>
<evidence type="ECO:0000313" key="9">
    <source>
        <dbReference type="EMBL" id="GAI37034.1"/>
    </source>
</evidence>
<comment type="similarity">
    <text evidence="2">Belongs to the TrpF family.</text>
</comment>
<dbReference type="AlphaFoldDB" id="X1Q1E5"/>
<dbReference type="Pfam" id="PF00697">
    <property type="entry name" value="PRAI"/>
    <property type="match status" value="1"/>
</dbReference>
<evidence type="ECO:0000256" key="2">
    <source>
        <dbReference type="ARBA" id="ARBA00007571"/>
    </source>
</evidence>
<dbReference type="InterPro" id="IPR011060">
    <property type="entry name" value="RibuloseP-bd_barrel"/>
</dbReference>
<keyword evidence="6" id="KW-0057">Aromatic amino acid biosynthesis</keyword>
<reference evidence="9" key="1">
    <citation type="journal article" date="2014" name="Front. Microbiol.">
        <title>High frequency of phylogenetically diverse reductive dehalogenase-homologous genes in deep subseafloor sedimentary metagenomes.</title>
        <authorList>
            <person name="Kawai M."/>
            <person name="Futagami T."/>
            <person name="Toyoda A."/>
            <person name="Takaki Y."/>
            <person name="Nishi S."/>
            <person name="Hori S."/>
            <person name="Arai W."/>
            <person name="Tsubouchi T."/>
            <person name="Morono Y."/>
            <person name="Uchiyama I."/>
            <person name="Ito T."/>
            <person name="Fujiyama A."/>
            <person name="Inagaki F."/>
            <person name="Takami H."/>
        </authorList>
    </citation>
    <scope>NUCLEOTIDE SEQUENCE</scope>
    <source>
        <strain evidence="9">Expedition CK06-06</strain>
    </source>
</reference>
<evidence type="ECO:0000256" key="7">
    <source>
        <dbReference type="ARBA" id="ARBA00023235"/>
    </source>
</evidence>
<dbReference type="SUPFAM" id="SSF51366">
    <property type="entry name" value="Ribulose-phoshate binding barrel"/>
    <property type="match status" value="1"/>
</dbReference>
<evidence type="ECO:0000256" key="4">
    <source>
        <dbReference type="ARBA" id="ARBA00022605"/>
    </source>
</evidence>
<dbReference type="InterPro" id="IPR044643">
    <property type="entry name" value="TrpF_fam"/>
</dbReference>
<keyword evidence="4" id="KW-0028">Amino-acid biosynthesis</keyword>
<dbReference type="PANTHER" id="PTHR42894">
    <property type="entry name" value="N-(5'-PHOSPHORIBOSYL)ANTHRANILATE ISOMERASE"/>
    <property type="match status" value="1"/>
</dbReference>
<dbReference type="FunFam" id="3.20.20.70:FF:000075">
    <property type="entry name" value="Tryptophan biosynthesis protein TRP1"/>
    <property type="match status" value="1"/>
</dbReference>
<name>X1Q1E5_9ZZZZ</name>
<evidence type="ECO:0000256" key="3">
    <source>
        <dbReference type="ARBA" id="ARBA00012572"/>
    </source>
</evidence>
<proteinExistence type="inferred from homology"/>
<dbReference type="GO" id="GO:0004640">
    <property type="term" value="F:phosphoribosylanthranilate isomerase activity"/>
    <property type="evidence" value="ECO:0007669"/>
    <property type="project" value="UniProtKB-EC"/>
</dbReference>
<evidence type="ECO:0000256" key="5">
    <source>
        <dbReference type="ARBA" id="ARBA00022822"/>
    </source>
</evidence>
<dbReference type="GO" id="GO:0000162">
    <property type="term" value="P:L-tryptophan biosynthetic process"/>
    <property type="evidence" value="ECO:0007669"/>
    <property type="project" value="UniProtKB-UniPathway"/>
</dbReference>
<sequence>MTHIKICGIREEAHALAAVEAGGDFIGFVFAPTRRQVSPAKAREIVDTVKKSSNAIKPVGVFVDTPASEVNRIADFCGLDWVQLSGNESWEYCRQIARPIIKAIRIGQQLREEINAELTVGLKTLSPQRFIILLDSQVEGKYGGTGITFNWRLAQQVAKEFSVIIAGGLNPENVAQAIETATPWGVDVSSGVETDGTKDIAKIKAFIKAVRRTDDNKR</sequence>
<evidence type="ECO:0000259" key="8">
    <source>
        <dbReference type="Pfam" id="PF00697"/>
    </source>
</evidence>
<evidence type="ECO:0000256" key="1">
    <source>
        <dbReference type="ARBA" id="ARBA00004664"/>
    </source>
</evidence>
<dbReference type="PANTHER" id="PTHR42894:SF1">
    <property type="entry name" value="N-(5'-PHOSPHORIBOSYL)ANTHRANILATE ISOMERASE"/>
    <property type="match status" value="1"/>
</dbReference>
<dbReference type="CDD" id="cd00405">
    <property type="entry name" value="PRAI"/>
    <property type="match status" value="1"/>
</dbReference>
<dbReference type="InterPro" id="IPR013785">
    <property type="entry name" value="Aldolase_TIM"/>
</dbReference>
<comment type="caution">
    <text evidence="9">The sequence shown here is derived from an EMBL/GenBank/DDBJ whole genome shotgun (WGS) entry which is preliminary data.</text>
</comment>
<feature type="domain" description="N-(5'phosphoribosyl) anthranilate isomerase (PRAI)" evidence="8">
    <location>
        <begin position="4"/>
        <end position="208"/>
    </location>
</feature>
<keyword evidence="5" id="KW-0822">Tryptophan biosynthesis</keyword>
<dbReference type="InterPro" id="IPR001240">
    <property type="entry name" value="PRAI_dom"/>
</dbReference>
<dbReference type="HAMAP" id="MF_00135">
    <property type="entry name" value="PRAI"/>
    <property type="match status" value="1"/>
</dbReference>
<keyword evidence="7" id="KW-0413">Isomerase</keyword>
<comment type="pathway">
    <text evidence="1">Amino-acid biosynthesis; L-tryptophan biosynthesis; L-tryptophan from chorismate: step 3/5.</text>
</comment>
<dbReference type="UniPathway" id="UPA00035">
    <property type="reaction ID" value="UER00042"/>
</dbReference>
<protein>
    <recommendedName>
        <fullName evidence="3">phosphoribosylanthranilate isomerase</fullName>
        <ecNumber evidence="3">5.3.1.24</ecNumber>
    </recommendedName>
</protein>
<gene>
    <name evidence="9" type="ORF">S06H3_44115</name>
</gene>
<dbReference type="EC" id="5.3.1.24" evidence="3"/>